<comment type="caution">
    <text evidence="1">The sequence shown here is derived from an EMBL/GenBank/DDBJ whole genome shotgun (WGS) entry which is preliminary data.</text>
</comment>
<name>A0ACB7TFQ2_HYAAI</name>
<sequence>MSTEVSNLARAPRKKMKELKCSLEFTNKEFETLKQECTGESGNAALKASLEVPAQEVRAPKKQLLDTSLKVTAQDQWSGNKNIEIMGILSEKTEMLFQMPQKAGRRTG</sequence>
<keyword evidence="2" id="KW-1185">Reference proteome</keyword>
<protein>
    <submittedName>
        <fullName evidence="1">Uncharacterized protein</fullName>
    </submittedName>
</protein>
<dbReference type="EMBL" id="CM023481">
    <property type="protein sequence ID" value="KAH6944928.1"/>
    <property type="molecule type" value="Genomic_DNA"/>
</dbReference>
<proteinExistence type="predicted"/>
<evidence type="ECO:0000313" key="2">
    <source>
        <dbReference type="Proteomes" id="UP000821845"/>
    </source>
</evidence>
<accession>A0ACB7TFQ2</accession>
<gene>
    <name evidence="1" type="ORF">HPB50_006244</name>
</gene>
<reference evidence="1" key="1">
    <citation type="submission" date="2020-05" db="EMBL/GenBank/DDBJ databases">
        <title>Large-scale comparative analyses of tick genomes elucidate their genetic diversity and vector capacities.</title>
        <authorList>
            <person name="Jia N."/>
            <person name="Wang J."/>
            <person name="Shi W."/>
            <person name="Du L."/>
            <person name="Sun Y."/>
            <person name="Zhan W."/>
            <person name="Jiang J."/>
            <person name="Wang Q."/>
            <person name="Zhang B."/>
            <person name="Ji P."/>
            <person name="Sakyi L.B."/>
            <person name="Cui X."/>
            <person name="Yuan T."/>
            <person name="Jiang B."/>
            <person name="Yang W."/>
            <person name="Lam T.T.-Y."/>
            <person name="Chang Q."/>
            <person name="Ding S."/>
            <person name="Wang X."/>
            <person name="Zhu J."/>
            <person name="Ruan X."/>
            <person name="Zhao L."/>
            <person name="Wei J."/>
            <person name="Que T."/>
            <person name="Du C."/>
            <person name="Cheng J."/>
            <person name="Dai P."/>
            <person name="Han X."/>
            <person name="Huang E."/>
            <person name="Gao Y."/>
            <person name="Liu J."/>
            <person name="Shao H."/>
            <person name="Ye R."/>
            <person name="Li L."/>
            <person name="Wei W."/>
            <person name="Wang X."/>
            <person name="Wang C."/>
            <person name="Yang T."/>
            <person name="Huo Q."/>
            <person name="Li W."/>
            <person name="Guo W."/>
            <person name="Chen H."/>
            <person name="Zhou L."/>
            <person name="Ni X."/>
            <person name="Tian J."/>
            <person name="Zhou Y."/>
            <person name="Sheng Y."/>
            <person name="Liu T."/>
            <person name="Pan Y."/>
            <person name="Xia L."/>
            <person name="Li J."/>
            <person name="Zhao F."/>
            <person name="Cao W."/>
        </authorList>
    </citation>
    <scope>NUCLEOTIDE SEQUENCE</scope>
    <source>
        <strain evidence="1">Hyas-2018</strain>
    </source>
</reference>
<organism evidence="1 2">
    <name type="scientific">Hyalomma asiaticum</name>
    <name type="common">Tick</name>
    <dbReference type="NCBI Taxonomy" id="266040"/>
    <lineage>
        <taxon>Eukaryota</taxon>
        <taxon>Metazoa</taxon>
        <taxon>Ecdysozoa</taxon>
        <taxon>Arthropoda</taxon>
        <taxon>Chelicerata</taxon>
        <taxon>Arachnida</taxon>
        <taxon>Acari</taxon>
        <taxon>Parasitiformes</taxon>
        <taxon>Ixodida</taxon>
        <taxon>Ixodoidea</taxon>
        <taxon>Ixodidae</taxon>
        <taxon>Hyalomminae</taxon>
        <taxon>Hyalomma</taxon>
    </lineage>
</organism>
<evidence type="ECO:0000313" key="1">
    <source>
        <dbReference type="EMBL" id="KAH6944928.1"/>
    </source>
</evidence>
<dbReference type="Proteomes" id="UP000821845">
    <property type="component" value="Chromosome 1"/>
</dbReference>